<keyword evidence="1" id="KW-0812">Transmembrane</keyword>
<feature type="transmembrane region" description="Helical" evidence="1">
    <location>
        <begin position="283"/>
        <end position="307"/>
    </location>
</feature>
<evidence type="ECO:0000313" key="4">
    <source>
        <dbReference type="EMBL" id="QEG35218.1"/>
    </source>
</evidence>
<keyword evidence="5" id="KW-1185">Reference proteome</keyword>
<keyword evidence="1" id="KW-0472">Membrane</keyword>
<evidence type="ECO:0000313" key="5">
    <source>
        <dbReference type="Proteomes" id="UP000323917"/>
    </source>
</evidence>
<keyword evidence="1" id="KW-1133">Transmembrane helix</keyword>
<proteinExistence type="predicted"/>
<dbReference type="PANTHER" id="PTHR40940">
    <property type="entry name" value="PROTEIN BATD-RELATED"/>
    <property type="match status" value="1"/>
</dbReference>
<feature type="signal peptide" evidence="2">
    <location>
        <begin position="1"/>
        <end position="20"/>
    </location>
</feature>
<dbReference type="EMBL" id="CP042913">
    <property type="protein sequence ID" value="QEG35218.1"/>
    <property type="molecule type" value="Genomic_DNA"/>
</dbReference>
<feature type="domain" description="DUF7939" evidence="3">
    <location>
        <begin position="315"/>
        <end position="379"/>
    </location>
</feature>
<reference evidence="4 5" key="1">
    <citation type="submission" date="2019-08" db="EMBL/GenBank/DDBJ databases">
        <title>Deep-cultivation of Planctomycetes and their phenomic and genomic characterization uncovers novel biology.</title>
        <authorList>
            <person name="Wiegand S."/>
            <person name="Jogler M."/>
            <person name="Boedeker C."/>
            <person name="Pinto D."/>
            <person name="Vollmers J."/>
            <person name="Rivas-Marin E."/>
            <person name="Kohn T."/>
            <person name="Peeters S.H."/>
            <person name="Heuer A."/>
            <person name="Rast P."/>
            <person name="Oberbeckmann S."/>
            <person name="Bunk B."/>
            <person name="Jeske O."/>
            <person name="Meyerdierks A."/>
            <person name="Storesund J.E."/>
            <person name="Kallscheuer N."/>
            <person name="Luecker S."/>
            <person name="Lage O.M."/>
            <person name="Pohl T."/>
            <person name="Merkel B.J."/>
            <person name="Hornburger P."/>
            <person name="Mueller R.-W."/>
            <person name="Bruemmer F."/>
            <person name="Labrenz M."/>
            <person name="Spormann A.M."/>
            <person name="Op den Camp H."/>
            <person name="Overmann J."/>
            <person name="Amann R."/>
            <person name="Jetten M.S.M."/>
            <person name="Mascher T."/>
            <person name="Medema M.H."/>
            <person name="Devos D.P."/>
            <person name="Kaster A.-K."/>
            <person name="Ovreas L."/>
            <person name="Rohde M."/>
            <person name="Galperin M.Y."/>
            <person name="Jogler C."/>
        </authorList>
    </citation>
    <scope>NUCLEOTIDE SEQUENCE [LARGE SCALE GENOMIC DNA]</scope>
    <source>
        <strain evidence="4 5">Pr1d</strain>
    </source>
</reference>
<dbReference type="KEGG" id="bgok:Pr1d_25120"/>
<dbReference type="InterPro" id="IPR025738">
    <property type="entry name" value="BatD"/>
</dbReference>
<dbReference type="AlphaFoldDB" id="A0A5B9Q8I9"/>
<evidence type="ECO:0000259" key="3">
    <source>
        <dbReference type="Pfam" id="PF25607"/>
    </source>
</evidence>
<sequence length="400" mass="43865" precursor="true">MRLTTLALLAFCETAATCFAAVDPVVIRVPEPKAWTGERVSFFVDIRVLGSFGGATTFSLPNVPGTIILSVGNASVSSKEIEDKQWFVQTHEFSLFSQTSGKVVIPDFPLRYGKRKGFSGPATEVEGKVPSLSVEIERPPGSNSIGFLITTESLDVSETWDPKPGAAKVGSVFKRTISQHADQVLGMALPPVPNTTTEGIHVYPSNPVVKDNTERGAFEGSRTETLTYLMEKAGTYKMPAIKFVWWNPKSEQLESKELPAVTFEVAASPQSSKTTASEKHNPWAWVLVLITVCAVILAIRAGVNWIFKFYNAPERVATRRLLKACHHNNAKEAYEAWLTVPRAGTSGELNDAIQELASILYSGRTNHPWDGRKLANAFLGSKRETSSRYQAHPHLPPLNP</sequence>
<organism evidence="4 5">
    <name type="scientific">Bythopirellula goksoeyrii</name>
    <dbReference type="NCBI Taxonomy" id="1400387"/>
    <lineage>
        <taxon>Bacteria</taxon>
        <taxon>Pseudomonadati</taxon>
        <taxon>Planctomycetota</taxon>
        <taxon>Planctomycetia</taxon>
        <taxon>Pirellulales</taxon>
        <taxon>Lacipirellulaceae</taxon>
        <taxon>Bythopirellula</taxon>
    </lineage>
</organism>
<dbReference type="RefSeq" id="WP_168205196.1">
    <property type="nucleotide sequence ID" value="NZ_CP042913.1"/>
</dbReference>
<gene>
    <name evidence="4" type="ORF">Pr1d_25120</name>
</gene>
<dbReference type="InterPro" id="IPR057699">
    <property type="entry name" value="DUF7939"/>
</dbReference>
<accession>A0A5B9Q8I9</accession>
<dbReference type="PANTHER" id="PTHR40940:SF1">
    <property type="entry name" value="PROTEIN BATD"/>
    <property type="match status" value="1"/>
</dbReference>
<protein>
    <recommendedName>
        <fullName evidence="3">DUF7939 domain-containing protein</fullName>
    </recommendedName>
</protein>
<name>A0A5B9Q8I9_9BACT</name>
<keyword evidence="2" id="KW-0732">Signal</keyword>
<evidence type="ECO:0000256" key="1">
    <source>
        <dbReference type="SAM" id="Phobius"/>
    </source>
</evidence>
<evidence type="ECO:0000256" key="2">
    <source>
        <dbReference type="SAM" id="SignalP"/>
    </source>
</evidence>
<dbReference type="Pfam" id="PF25607">
    <property type="entry name" value="DUF7939"/>
    <property type="match status" value="1"/>
</dbReference>
<dbReference type="Proteomes" id="UP000323917">
    <property type="component" value="Chromosome"/>
</dbReference>
<feature type="chain" id="PRO_5022785181" description="DUF7939 domain-containing protein" evidence="2">
    <location>
        <begin position="21"/>
        <end position="400"/>
    </location>
</feature>